<dbReference type="OrthoDB" id="431939at2759"/>
<dbReference type="AlphaFoldDB" id="K0SZ33"/>
<evidence type="ECO:0000256" key="6">
    <source>
        <dbReference type="SAM" id="MobiDB-lite"/>
    </source>
</evidence>
<feature type="compositionally biased region" description="Low complexity" evidence="6">
    <location>
        <begin position="68"/>
        <end position="89"/>
    </location>
</feature>
<keyword evidence="8" id="KW-1185">Reference proteome</keyword>
<evidence type="ECO:0000256" key="3">
    <source>
        <dbReference type="ARBA" id="ARBA00022794"/>
    </source>
</evidence>
<dbReference type="EMBL" id="AGNL01018207">
    <property type="protein sequence ID" value="EJK63507.1"/>
    <property type="molecule type" value="Genomic_DNA"/>
</dbReference>
<dbReference type="GO" id="GO:0005929">
    <property type="term" value="C:cilium"/>
    <property type="evidence" value="ECO:0007669"/>
    <property type="project" value="UniProtKB-ARBA"/>
</dbReference>
<evidence type="ECO:0000313" key="7">
    <source>
        <dbReference type="EMBL" id="EJK63507.1"/>
    </source>
</evidence>
<evidence type="ECO:0000256" key="1">
    <source>
        <dbReference type="ARBA" id="ARBA00004120"/>
    </source>
</evidence>
<gene>
    <name evidence="7" type="ORF">THAOC_15830</name>
</gene>
<accession>K0SZ33</accession>
<dbReference type="GO" id="GO:0030030">
    <property type="term" value="P:cell projection organization"/>
    <property type="evidence" value="ECO:0007669"/>
    <property type="project" value="UniProtKB-KW"/>
</dbReference>
<evidence type="ECO:0000313" key="8">
    <source>
        <dbReference type="Proteomes" id="UP000266841"/>
    </source>
</evidence>
<comment type="subcellular location">
    <subcellularLocation>
        <location evidence="1">Cytoplasm</location>
        <location evidence="1">Cytoskeleton</location>
        <location evidence="1">Cilium basal body</location>
    </subcellularLocation>
</comment>
<feature type="compositionally biased region" description="Polar residues" evidence="6">
    <location>
        <begin position="55"/>
        <end position="67"/>
    </location>
</feature>
<proteinExistence type="predicted"/>
<keyword evidence="4" id="KW-0206">Cytoskeleton</keyword>
<evidence type="ECO:0000256" key="5">
    <source>
        <dbReference type="ARBA" id="ARBA00023273"/>
    </source>
</evidence>
<dbReference type="Proteomes" id="UP000266841">
    <property type="component" value="Unassembled WGS sequence"/>
</dbReference>
<feature type="region of interest" description="Disordered" evidence="6">
    <location>
        <begin position="239"/>
        <end position="260"/>
    </location>
</feature>
<comment type="caution">
    <text evidence="7">The sequence shown here is derived from an EMBL/GenBank/DDBJ whole genome shotgun (WGS) entry which is preliminary data.</text>
</comment>
<organism evidence="7 8">
    <name type="scientific">Thalassiosira oceanica</name>
    <name type="common">Marine diatom</name>
    <dbReference type="NCBI Taxonomy" id="159749"/>
    <lineage>
        <taxon>Eukaryota</taxon>
        <taxon>Sar</taxon>
        <taxon>Stramenopiles</taxon>
        <taxon>Ochrophyta</taxon>
        <taxon>Bacillariophyta</taxon>
        <taxon>Coscinodiscophyceae</taxon>
        <taxon>Thalassiosirophycidae</taxon>
        <taxon>Thalassiosirales</taxon>
        <taxon>Thalassiosiraceae</taxon>
        <taxon>Thalassiosira</taxon>
    </lineage>
</organism>
<dbReference type="InterPro" id="IPR010796">
    <property type="entry name" value="C2_B9-type_dom"/>
</dbReference>
<keyword evidence="5" id="KW-0966">Cell projection</keyword>
<reference evidence="7 8" key="1">
    <citation type="journal article" date="2012" name="Genome Biol.">
        <title>Genome and low-iron response of an oceanic diatom adapted to chronic iron limitation.</title>
        <authorList>
            <person name="Lommer M."/>
            <person name="Specht M."/>
            <person name="Roy A.S."/>
            <person name="Kraemer L."/>
            <person name="Andreson R."/>
            <person name="Gutowska M.A."/>
            <person name="Wolf J."/>
            <person name="Bergner S.V."/>
            <person name="Schilhabel M.B."/>
            <person name="Klostermeier U.C."/>
            <person name="Beiko R.G."/>
            <person name="Rosenstiel P."/>
            <person name="Hippler M."/>
            <person name="Laroche J."/>
        </authorList>
    </citation>
    <scope>NUCLEOTIDE SEQUENCE [LARGE SCALE GENOMIC DNA]</scope>
    <source>
        <strain evidence="7 8">CCMP1005</strain>
    </source>
</reference>
<protein>
    <submittedName>
        <fullName evidence="7">Uncharacterized protein</fullName>
    </submittedName>
</protein>
<name>K0SZ33_THAOC</name>
<evidence type="ECO:0000256" key="2">
    <source>
        <dbReference type="ARBA" id="ARBA00022490"/>
    </source>
</evidence>
<keyword evidence="3" id="KW-0970">Cilium biogenesis/degradation</keyword>
<feature type="region of interest" description="Disordered" evidence="6">
    <location>
        <begin position="1"/>
        <end position="101"/>
    </location>
</feature>
<feature type="compositionally biased region" description="Low complexity" evidence="6">
    <location>
        <begin position="45"/>
        <end position="54"/>
    </location>
</feature>
<evidence type="ECO:0000256" key="4">
    <source>
        <dbReference type="ARBA" id="ARBA00023212"/>
    </source>
</evidence>
<keyword evidence="2" id="KW-0963">Cytoplasm</keyword>
<feature type="compositionally biased region" description="Basic and acidic residues" evidence="6">
    <location>
        <begin position="7"/>
        <end position="30"/>
    </location>
</feature>
<dbReference type="Pfam" id="PF07162">
    <property type="entry name" value="B9-C2"/>
    <property type="match status" value="1"/>
</dbReference>
<sequence>MNASNCEEMRSPLGEDTKEEAKSNKDEGQGRESLSLSRSRRQTQLRRLGSSRRLIQTTTRENAVELQSSSLRSPSLLRSPSGRSSALAAETTANETRRSDFHLMTPNSLIAQPKPPTESFFIMVTGSIESAISPSFFANDELYCTYEYQFGNQWSVVHGINTGTTQQGNELPRLAEDFARDLRPRLYGPRRDKGILERLAPGISRYAHEDDQDIQAGVRKSSEPIRELVQRNSPRIPRHVNFLKGRGKGHHEGDERRWHRGHSQAVYHPETFRQVRTVM</sequence>